<dbReference type="GO" id="GO:0019843">
    <property type="term" value="F:rRNA binding"/>
    <property type="evidence" value="ECO:0007669"/>
    <property type="project" value="UniProtKB-UniRule"/>
</dbReference>
<keyword evidence="2 4" id="KW-0689">Ribosomal protein</keyword>
<comment type="subunit">
    <text evidence="4">Part of the 50S ribosomal subunit. Contacts protein L20.</text>
</comment>
<gene>
    <name evidence="4 6" type="primary">rplU</name>
    <name evidence="6" type="ORF">CSA55_03900</name>
</gene>
<evidence type="ECO:0000256" key="4">
    <source>
        <dbReference type="HAMAP-Rule" id="MF_01363"/>
    </source>
</evidence>
<dbReference type="GO" id="GO:0005737">
    <property type="term" value="C:cytoplasm"/>
    <property type="evidence" value="ECO:0007669"/>
    <property type="project" value="UniProtKB-ARBA"/>
</dbReference>
<protein>
    <recommendedName>
        <fullName evidence="4">Large ribosomal subunit protein bL21</fullName>
    </recommendedName>
</protein>
<dbReference type="PANTHER" id="PTHR21349">
    <property type="entry name" value="50S RIBOSOMAL PROTEIN L21"/>
    <property type="match status" value="1"/>
</dbReference>
<dbReference type="EMBL" id="PDSL01000052">
    <property type="protein sequence ID" value="PIE32223.1"/>
    <property type="molecule type" value="Genomic_DNA"/>
</dbReference>
<evidence type="ECO:0000256" key="2">
    <source>
        <dbReference type="ARBA" id="ARBA00022980"/>
    </source>
</evidence>
<comment type="similarity">
    <text evidence="1 4 5">Belongs to the bacterial ribosomal protein bL21 family.</text>
</comment>
<dbReference type="HAMAP" id="MF_01363">
    <property type="entry name" value="Ribosomal_bL21"/>
    <property type="match status" value="1"/>
</dbReference>
<dbReference type="Pfam" id="PF00829">
    <property type="entry name" value="Ribosomal_L21p"/>
    <property type="match status" value="1"/>
</dbReference>
<evidence type="ECO:0000256" key="1">
    <source>
        <dbReference type="ARBA" id="ARBA00008563"/>
    </source>
</evidence>
<comment type="function">
    <text evidence="4 5">This protein binds to 23S rRNA in the presence of protein L20.</text>
</comment>
<dbReference type="InterPro" id="IPR036164">
    <property type="entry name" value="bL21-like_sf"/>
</dbReference>
<dbReference type="GO" id="GO:0003735">
    <property type="term" value="F:structural constituent of ribosome"/>
    <property type="evidence" value="ECO:0007669"/>
    <property type="project" value="InterPro"/>
</dbReference>
<accession>A0A2G6K985</accession>
<keyword evidence="3 4" id="KW-0687">Ribonucleoprotein</keyword>
<dbReference type="InterPro" id="IPR028909">
    <property type="entry name" value="bL21-like"/>
</dbReference>
<evidence type="ECO:0000256" key="5">
    <source>
        <dbReference type="RuleBase" id="RU000562"/>
    </source>
</evidence>
<dbReference type="GO" id="GO:0006412">
    <property type="term" value="P:translation"/>
    <property type="evidence" value="ECO:0007669"/>
    <property type="project" value="UniProtKB-UniRule"/>
</dbReference>
<dbReference type="SUPFAM" id="SSF141091">
    <property type="entry name" value="L21p-like"/>
    <property type="match status" value="1"/>
</dbReference>
<proteinExistence type="inferred from homology"/>
<dbReference type="STRING" id="1313172.YM304_18460"/>
<sequence>MYAVIASGGKQEKVAEGQKVELELLDGEEGSEVSLTPVLVVDGDTVLAGPEALSGASVTGKIVGTTAGPKIDGFTYKRRTNQRRRYGHRQKYTVVEITSIATS</sequence>
<dbReference type="NCBIfam" id="TIGR00061">
    <property type="entry name" value="L21"/>
    <property type="match status" value="1"/>
</dbReference>
<comment type="caution">
    <text evidence="6">The sequence shown here is derived from an EMBL/GenBank/DDBJ whole genome shotgun (WGS) entry which is preliminary data.</text>
</comment>
<evidence type="ECO:0000256" key="3">
    <source>
        <dbReference type="ARBA" id="ARBA00023274"/>
    </source>
</evidence>
<dbReference type="InterPro" id="IPR001787">
    <property type="entry name" value="Ribosomal_bL21"/>
</dbReference>
<keyword evidence="4 5" id="KW-0694">RNA-binding</keyword>
<dbReference type="AlphaFoldDB" id="A0A2G6K985"/>
<name>A0A2G6K985_9ACTN</name>
<reference evidence="6 7" key="1">
    <citation type="submission" date="2017-10" db="EMBL/GenBank/DDBJ databases">
        <title>Novel microbial diversity and functional potential in the marine mammal oral microbiome.</title>
        <authorList>
            <person name="Dudek N.K."/>
            <person name="Sun C.L."/>
            <person name="Burstein D."/>
            <person name="Kantor R.S."/>
            <person name="Aliaga Goltsman D.S."/>
            <person name="Bik E.M."/>
            <person name="Thomas B.C."/>
            <person name="Banfield J.F."/>
            <person name="Relman D.A."/>
        </authorList>
    </citation>
    <scope>NUCLEOTIDE SEQUENCE [LARGE SCALE GENOMIC DNA]</scope>
    <source>
        <strain evidence="6">DOLJORAL78_61_10</strain>
    </source>
</reference>
<keyword evidence="4 5" id="KW-0699">rRNA-binding</keyword>
<dbReference type="GO" id="GO:1990904">
    <property type="term" value="C:ribonucleoprotein complex"/>
    <property type="evidence" value="ECO:0007669"/>
    <property type="project" value="UniProtKB-KW"/>
</dbReference>
<organism evidence="6 7">
    <name type="scientific">Ilumatobacter coccineus</name>
    <dbReference type="NCBI Taxonomy" id="467094"/>
    <lineage>
        <taxon>Bacteria</taxon>
        <taxon>Bacillati</taxon>
        <taxon>Actinomycetota</taxon>
        <taxon>Acidimicrobiia</taxon>
        <taxon>Acidimicrobiales</taxon>
        <taxon>Ilumatobacteraceae</taxon>
        <taxon>Ilumatobacter</taxon>
    </lineage>
</organism>
<evidence type="ECO:0000313" key="6">
    <source>
        <dbReference type="EMBL" id="PIE32223.1"/>
    </source>
</evidence>
<dbReference type="GO" id="GO:0005840">
    <property type="term" value="C:ribosome"/>
    <property type="evidence" value="ECO:0007669"/>
    <property type="project" value="UniProtKB-KW"/>
</dbReference>
<evidence type="ECO:0000313" key="7">
    <source>
        <dbReference type="Proteomes" id="UP000230914"/>
    </source>
</evidence>
<dbReference type="Proteomes" id="UP000230914">
    <property type="component" value="Unassembled WGS sequence"/>
</dbReference>
<dbReference type="PANTHER" id="PTHR21349:SF0">
    <property type="entry name" value="LARGE RIBOSOMAL SUBUNIT PROTEIN BL21M"/>
    <property type="match status" value="1"/>
</dbReference>